<feature type="region of interest" description="Disordered" evidence="7">
    <location>
        <begin position="1221"/>
        <end position="1508"/>
    </location>
</feature>
<evidence type="ECO:0008006" key="16">
    <source>
        <dbReference type="Google" id="ProtNLM"/>
    </source>
</evidence>
<evidence type="ECO:0000256" key="6">
    <source>
        <dbReference type="ARBA" id="ARBA00023136"/>
    </source>
</evidence>
<dbReference type="Pfam" id="PF24499">
    <property type="entry name" value="Ig_TMEM131L_4"/>
    <property type="match status" value="1"/>
</dbReference>
<dbReference type="InterPro" id="IPR039877">
    <property type="entry name" value="TMEM131-like"/>
</dbReference>
<feature type="compositionally biased region" description="Basic and acidic residues" evidence="7">
    <location>
        <begin position="1412"/>
        <end position="1426"/>
    </location>
</feature>
<reference evidence="14 15" key="1">
    <citation type="submission" date="2024-02" db="EMBL/GenBank/DDBJ databases">
        <authorList>
            <person name="Daric V."/>
            <person name="Darras S."/>
        </authorList>
    </citation>
    <scope>NUCLEOTIDE SEQUENCE [LARGE SCALE GENOMIC DNA]</scope>
</reference>
<dbReference type="InterPro" id="IPR055435">
    <property type="entry name" value="Ig_TMEM131L_3"/>
</dbReference>
<evidence type="ECO:0000256" key="5">
    <source>
        <dbReference type="ARBA" id="ARBA00022989"/>
    </source>
</evidence>
<evidence type="ECO:0000259" key="9">
    <source>
        <dbReference type="Pfam" id="PF12371"/>
    </source>
</evidence>
<feature type="transmembrane region" description="Helical" evidence="8">
    <location>
        <begin position="1119"/>
        <end position="1141"/>
    </location>
</feature>
<feature type="compositionally biased region" description="Basic residues" evidence="7">
    <location>
        <begin position="1256"/>
        <end position="1266"/>
    </location>
</feature>
<proteinExistence type="inferred from homology"/>
<keyword evidence="3 8" id="KW-0812">Transmembrane</keyword>
<dbReference type="PANTHER" id="PTHR22050:SF0">
    <property type="entry name" value="TRANSMEMBRANE PROTEIN 131 HOMOLOG"/>
    <property type="match status" value="1"/>
</dbReference>
<keyword evidence="6 8" id="KW-0472">Membrane</keyword>
<feature type="domain" description="TMEM131L third Ig-like" evidence="11">
    <location>
        <begin position="419"/>
        <end position="528"/>
    </location>
</feature>
<dbReference type="InterPro" id="IPR056311">
    <property type="entry name" value="TMEM131_Ig_2"/>
</dbReference>
<feature type="compositionally biased region" description="Low complexity" evidence="7">
    <location>
        <begin position="1542"/>
        <end position="1567"/>
    </location>
</feature>
<keyword evidence="5 8" id="KW-1133">Transmembrane helix</keyword>
<dbReference type="InterPro" id="IPR055436">
    <property type="entry name" value="Ig_TMEM131L_4"/>
</dbReference>
<keyword evidence="4" id="KW-0732">Signal</keyword>
<dbReference type="Pfam" id="PF24498">
    <property type="entry name" value="Ig_TMEM131L_3"/>
    <property type="match status" value="1"/>
</dbReference>
<evidence type="ECO:0000256" key="8">
    <source>
        <dbReference type="SAM" id="Phobius"/>
    </source>
</evidence>
<evidence type="ECO:0000256" key="1">
    <source>
        <dbReference type="ARBA" id="ARBA00004479"/>
    </source>
</evidence>
<dbReference type="PANTHER" id="PTHR22050">
    <property type="entry name" value="RW1 PROTEIN HOMOLOG"/>
    <property type="match status" value="1"/>
</dbReference>
<accession>A0ABP0FW13</accession>
<dbReference type="Pfam" id="PF24501">
    <property type="entry name" value="Ig_TMEM131L_5"/>
    <property type="match status" value="1"/>
</dbReference>
<dbReference type="Pfam" id="PF24495">
    <property type="entry name" value="Ig_TMEM131_2"/>
    <property type="match status" value="1"/>
</dbReference>
<dbReference type="InterPro" id="IPR022113">
    <property type="entry name" value="TMEM131L_N"/>
</dbReference>
<evidence type="ECO:0000256" key="7">
    <source>
        <dbReference type="SAM" id="MobiDB-lite"/>
    </source>
</evidence>
<evidence type="ECO:0000259" key="10">
    <source>
        <dbReference type="Pfam" id="PF24495"/>
    </source>
</evidence>
<dbReference type="InterPro" id="IPR055437">
    <property type="entry name" value="TMEM131L_Ig_5"/>
</dbReference>
<feature type="compositionally biased region" description="Polar residues" evidence="7">
    <location>
        <begin position="1453"/>
        <end position="1466"/>
    </location>
</feature>
<protein>
    <recommendedName>
        <fullName evidence="16">Transmembrane protein 131</fullName>
    </recommendedName>
</protein>
<feature type="domain" description="TMEM131 second Ig-like" evidence="10">
    <location>
        <begin position="192"/>
        <end position="281"/>
    </location>
</feature>
<evidence type="ECO:0000313" key="14">
    <source>
        <dbReference type="EMBL" id="CAK8683801.1"/>
    </source>
</evidence>
<keyword evidence="15" id="KW-1185">Reference proteome</keyword>
<dbReference type="EMBL" id="CAWYQH010000097">
    <property type="protein sequence ID" value="CAK8683801.1"/>
    <property type="molecule type" value="Genomic_DNA"/>
</dbReference>
<feature type="domain" description="TMEM131L fifth Ig-like" evidence="13">
    <location>
        <begin position="1023"/>
        <end position="1088"/>
    </location>
</feature>
<evidence type="ECO:0000259" key="12">
    <source>
        <dbReference type="Pfam" id="PF24499"/>
    </source>
</evidence>
<feature type="compositionally biased region" description="Basic and acidic residues" evidence="7">
    <location>
        <begin position="1388"/>
        <end position="1405"/>
    </location>
</feature>
<comment type="caution">
    <text evidence="14">The sequence shown here is derived from an EMBL/GenBank/DDBJ whole genome shotgun (WGS) entry which is preliminary data.</text>
</comment>
<dbReference type="Pfam" id="PF12371">
    <property type="entry name" value="TMEM131_like_N"/>
    <property type="match status" value="1"/>
</dbReference>
<evidence type="ECO:0000259" key="13">
    <source>
        <dbReference type="Pfam" id="PF24501"/>
    </source>
</evidence>
<feature type="domain" description="Transmembrane protein 131-like N-terminal" evidence="9">
    <location>
        <begin position="93"/>
        <end position="175"/>
    </location>
</feature>
<feature type="compositionally biased region" description="Basic and acidic residues" evidence="7">
    <location>
        <begin position="1289"/>
        <end position="1298"/>
    </location>
</feature>
<feature type="compositionally biased region" description="Low complexity" evidence="7">
    <location>
        <begin position="1326"/>
        <end position="1345"/>
    </location>
</feature>
<feature type="region of interest" description="Disordered" evidence="7">
    <location>
        <begin position="1534"/>
        <end position="1571"/>
    </location>
</feature>
<evidence type="ECO:0000259" key="11">
    <source>
        <dbReference type="Pfam" id="PF24498"/>
    </source>
</evidence>
<feature type="compositionally biased region" description="Polar residues" evidence="7">
    <location>
        <begin position="1478"/>
        <end position="1497"/>
    </location>
</feature>
<evidence type="ECO:0000313" key="15">
    <source>
        <dbReference type="Proteomes" id="UP001642483"/>
    </source>
</evidence>
<evidence type="ECO:0000256" key="4">
    <source>
        <dbReference type="ARBA" id="ARBA00022729"/>
    </source>
</evidence>
<feature type="domain" description="TMEM131L fourth Ig-like" evidence="12">
    <location>
        <begin position="829"/>
        <end position="971"/>
    </location>
</feature>
<feature type="compositionally biased region" description="Polar residues" evidence="7">
    <location>
        <begin position="1228"/>
        <end position="1241"/>
    </location>
</feature>
<evidence type="ECO:0000256" key="2">
    <source>
        <dbReference type="ARBA" id="ARBA00006682"/>
    </source>
</evidence>
<comment type="similarity">
    <text evidence="2">Belongs to the TMEM131 family.</text>
</comment>
<organism evidence="14 15">
    <name type="scientific">Clavelina lepadiformis</name>
    <name type="common">Light-bulb sea squirt</name>
    <name type="synonym">Ascidia lepadiformis</name>
    <dbReference type="NCBI Taxonomy" id="159417"/>
    <lineage>
        <taxon>Eukaryota</taxon>
        <taxon>Metazoa</taxon>
        <taxon>Chordata</taxon>
        <taxon>Tunicata</taxon>
        <taxon>Ascidiacea</taxon>
        <taxon>Aplousobranchia</taxon>
        <taxon>Clavelinidae</taxon>
        <taxon>Clavelina</taxon>
    </lineage>
</organism>
<dbReference type="Proteomes" id="UP001642483">
    <property type="component" value="Unassembled WGS sequence"/>
</dbReference>
<comment type="subcellular location">
    <subcellularLocation>
        <location evidence="1">Membrane</location>
        <topology evidence="1">Single-pass type I membrane protein</topology>
    </subcellularLocation>
</comment>
<sequence length="1784" mass="200080">MANRNFYCRQKQVKHENERNYCRCMVTVFQVIVFYQNVSCIAAQGYTQSSISADGIIHGTNVFSTHEGNVEPNTGTAYLDPKQVVSSQADVIRFEPPFLDFDTQPIGIPNMRIVRIYNPSKTKSLMLNAISARTSHFHSSFFDEKVVAPNSNTSFEVVFLARVVGNVENTLFIGTAVGTFSYQVFGVGTPNPYRLRSYLGAKVSVNSTFSPLISMHNPTGMPLQVTEVYTSSGYLHLQLPTGVNEASKLVWEIPPYETKSLVQASFLGQVADNHTAFIRIKTNHTDITQYLILPVEVEVSSTPGIYSSLEMLDFGTLRTQDKPKVLNLFLLNSGSKEVQIMSVTTQHENLALKIDFKPIRLKPSEAVFTRVANISFNVKSANRVDQQSGTIIVRTKEKSYAKLYIPYQTNILNGTLGYDEPATFFHIPQKGTSKMVKQNISLTNTFDFPIILHKLELPGDVNSFYKIANFTSPCLIPTEATVTCFTVQCMPHAFLSLRGNLIDVVDTTHHLVLHTNASTFSLPLHTFTGLLTYKIQHGHLTELDFGIMGTLDKRQLLLAIYNHNPLQVPVLDCNSTLKGVEVTAISLTKNNEEVQPIVKSQFQNIILPADSCIVFEVILSAPKTESDLKGSFNIFTTYETLEIPLKARVAIGSLSVKPPTFKFRPSFPGMTVHLPVSISSSFAQTASMETISCSDKKFFYSSLKQDETSIHRKLKNVGIQLEPGKELKVGKVYFDARQDCKPDRCYVGLPTSTTVGHHWLTTLNLGKEAPDVDVKLYKTLTERWRSIQQNNITKISTKFEISTNLVQNLFIETTAKLYWPSLLEESEFEFSLTHVGKATTSQFILHNPSDVPVILQIMPISIYPQPNTILNALNMSHLLEVDNFITNDTTVFNISLPPNSSMQDSSSQMMWLEYTLNGKTNRSCLNVFLNPGQKQEIDVKFSPVKDVMASTLILLRNNLTVLDTVLVSGRGVREELKLGGKLSNIPTESLRFKLSEPLLQDCSSEVHKEFPNFTVRKSFTAKNPGLMPLQILYFMIDNYPCEGYGFRILDCEAFYLQPNATRDIIIAFTPDFTRSLVLHTLRIFTSQGTVLSYKLNVTLPYHLLPACQAAMPRPEWEPLLYYGITIAMMIMFVVVLLYAYLEAMDAWESFLKENNKFNDPLLSRAAGKVFSLPDIVRNFDSNNTLKKPGGFLHSLKARSFHLLSFDLLHLFRGKRKVESLSEEDPESVFNSEKQTPVSNITPVPPATRDAPVSSRTRQRHSARRSKSNNSWNTNREHREVQTNTNNVERIMELIRDGPPDWTPPVSNPVPDEKTDSNESNTRKESSGSSIESSRSRGNSISSGISEPDKGKQAQNKAEVSKRRRRNKPCRQPSFIRDIDDSSSTTTEKSSEDFDEKPISIEDSRKQGKRRHAAESNKARKPTDFGKRSANFEQGIELPYTTTQEQNLRRRYNRQTSPRKTTTNYDNSFAHKPNKSFDSKTSTPLTSRTPYDTSSTDEPNWDLPKTISKQDPDEMRDLAEKTKKIDRKMRLQLSLRNKENNEKNSSYSSVLSSSNEATNKATTVTKAKTTSKKRNLLKATSMPDSFPVIQQVAPTSLAESRRKSEVESNSGFSMFAATVSGPNETNPTLLAPNPSTTLPPWNNFGQNSFNITEATGLRPAYATTAQYTEPRSPSLSSPQCVSYSPPILSIPPSVSTPDWGNHRQLDLTTQPPLHGSPTTPKLLPMQSEIWNNSPSPRSTHEIWSVINAVTMDENRNTAENDPLGRLKSIWSSDTIQTGGGRNDLL</sequence>
<gene>
    <name evidence="14" type="ORF">CVLEPA_LOCUS14829</name>
</gene>
<evidence type="ECO:0000256" key="3">
    <source>
        <dbReference type="ARBA" id="ARBA00022692"/>
    </source>
</evidence>
<feature type="compositionally biased region" description="Basic and acidic residues" evidence="7">
    <location>
        <begin position="1310"/>
        <end position="1325"/>
    </location>
</feature>
<name>A0ABP0FW13_CLALP</name>